<feature type="transmembrane region" description="Helical" evidence="2">
    <location>
        <begin position="63"/>
        <end position="81"/>
    </location>
</feature>
<sequence length="308" mass="32453">MTHPTPATSQAPHSHPSAGSQAPGGVEIAERTAWSVNGALALLVSLVLVVVGAWLAASSGTGLGVALLILGVLLLTGITVISPGDTRVVQLFGAYIGTIRRTGLLMTVPFTTRRKVSVKVNNFATNDLKVNDADGNPVNIAAIVVWQVADTAKSVFAVREAEEFVAVQSESALRRIAGDHPYDNAEHGEETLRGATDSVADELAHEVGARIALAGLRVVEARISTLAYAPEIAQAMLQRQQASALIAARERIVEGAVSMVENALERLENQNIVNLDDERKAAMVSNLLVVLCSESRATPVVNAGTLYQ</sequence>
<reference evidence="4 5" key="1">
    <citation type="submission" date="2016-10" db="EMBL/GenBank/DDBJ databases">
        <authorList>
            <person name="de Groot N.N."/>
        </authorList>
    </citation>
    <scope>NUCLEOTIDE SEQUENCE [LARGE SCALE GENOMIC DNA]</scope>
    <source>
        <strain evidence="4 5">DSM 16859</strain>
    </source>
</reference>
<protein>
    <submittedName>
        <fullName evidence="4">Regulator of protease activity HflC, stomatin/prohibitin superfamily</fullName>
    </submittedName>
</protein>
<name>A0A1H9RF09_9ACTN</name>
<gene>
    <name evidence="4" type="ORF">SAMN05443377_10719</name>
</gene>
<dbReference type="AlphaFoldDB" id="A0A1H9RF09"/>
<keyword evidence="2" id="KW-0472">Membrane</keyword>
<dbReference type="PANTHER" id="PTHR43446">
    <property type="entry name" value="MEMBRANE PROTEIN-RELATED"/>
    <property type="match status" value="1"/>
</dbReference>
<dbReference type="STRING" id="64702.SAMN05443377_10719"/>
<evidence type="ECO:0000256" key="2">
    <source>
        <dbReference type="SAM" id="Phobius"/>
    </source>
</evidence>
<dbReference type="Gene3D" id="3.30.479.30">
    <property type="entry name" value="Band 7 domain"/>
    <property type="match status" value="1"/>
</dbReference>
<keyword evidence="5" id="KW-1185">Reference proteome</keyword>
<feature type="domain" description="Band 7" evidence="3">
    <location>
        <begin position="76"/>
        <end position="240"/>
    </location>
</feature>
<evidence type="ECO:0000256" key="1">
    <source>
        <dbReference type="SAM" id="MobiDB-lite"/>
    </source>
</evidence>
<dbReference type="InterPro" id="IPR001107">
    <property type="entry name" value="Band_7"/>
</dbReference>
<accession>A0A1H9RF09</accession>
<keyword evidence="2" id="KW-0812">Transmembrane</keyword>
<dbReference type="Proteomes" id="UP000198815">
    <property type="component" value="Unassembled WGS sequence"/>
</dbReference>
<evidence type="ECO:0000313" key="4">
    <source>
        <dbReference type="EMBL" id="SER71308.1"/>
    </source>
</evidence>
<feature type="region of interest" description="Disordered" evidence="1">
    <location>
        <begin position="1"/>
        <end position="23"/>
    </location>
</feature>
<dbReference type="InterPro" id="IPR036013">
    <property type="entry name" value="Band_7/SPFH_dom_sf"/>
</dbReference>
<keyword evidence="4" id="KW-0645">Protease</keyword>
<dbReference type="Pfam" id="PF01145">
    <property type="entry name" value="Band_7"/>
    <property type="match status" value="1"/>
</dbReference>
<keyword evidence="4" id="KW-0378">Hydrolase</keyword>
<organism evidence="4 5">
    <name type="scientific">Propionibacterium cyclohexanicum</name>
    <dbReference type="NCBI Taxonomy" id="64702"/>
    <lineage>
        <taxon>Bacteria</taxon>
        <taxon>Bacillati</taxon>
        <taxon>Actinomycetota</taxon>
        <taxon>Actinomycetes</taxon>
        <taxon>Propionibacteriales</taxon>
        <taxon>Propionibacteriaceae</taxon>
        <taxon>Propionibacterium</taxon>
    </lineage>
</organism>
<proteinExistence type="predicted"/>
<dbReference type="CDD" id="cd03402">
    <property type="entry name" value="SPFH_like_u2"/>
    <property type="match status" value="1"/>
</dbReference>
<dbReference type="GO" id="GO:0006508">
    <property type="term" value="P:proteolysis"/>
    <property type="evidence" value="ECO:0007669"/>
    <property type="project" value="UniProtKB-KW"/>
</dbReference>
<feature type="compositionally biased region" description="Polar residues" evidence="1">
    <location>
        <begin position="1"/>
        <end position="20"/>
    </location>
</feature>
<keyword evidence="2" id="KW-1133">Transmembrane helix</keyword>
<feature type="transmembrane region" description="Helical" evidence="2">
    <location>
        <begin position="39"/>
        <end position="57"/>
    </location>
</feature>
<dbReference type="SMART" id="SM00244">
    <property type="entry name" value="PHB"/>
    <property type="match status" value="1"/>
</dbReference>
<dbReference type="SUPFAM" id="SSF117892">
    <property type="entry name" value="Band 7/SPFH domain"/>
    <property type="match status" value="1"/>
</dbReference>
<dbReference type="PANTHER" id="PTHR43446:SF1">
    <property type="entry name" value="BAND 7 DOMAIN-CONTAINING PROTEIN"/>
    <property type="match status" value="1"/>
</dbReference>
<evidence type="ECO:0000259" key="3">
    <source>
        <dbReference type="SMART" id="SM00244"/>
    </source>
</evidence>
<dbReference type="EMBL" id="FOGZ01000007">
    <property type="protein sequence ID" value="SER71308.1"/>
    <property type="molecule type" value="Genomic_DNA"/>
</dbReference>
<dbReference type="OrthoDB" id="9813479at2"/>
<dbReference type="RefSeq" id="WP_091968514.1">
    <property type="nucleotide sequence ID" value="NZ_FOGZ01000007.1"/>
</dbReference>
<dbReference type="GO" id="GO:0008233">
    <property type="term" value="F:peptidase activity"/>
    <property type="evidence" value="ECO:0007669"/>
    <property type="project" value="UniProtKB-KW"/>
</dbReference>
<evidence type="ECO:0000313" key="5">
    <source>
        <dbReference type="Proteomes" id="UP000198815"/>
    </source>
</evidence>